<name>A0A367LE21_9HYPO</name>
<protein>
    <submittedName>
        <fullName evidence="1">Uncharacterized protein</fullName>
    </submittedName>
</protein>
<evidence type="ECO:0000313" key="1">
    <source>
        <dbReference type="EMBL" id="RCI12661.1"/>
    </source>
</evidence>
<dbReference type="AlphaFoldDB" id="A0A367LE21"/>
<accession>A0A367LE21</accession>
<keyword evidence="2" id="KW-1185">Reference proteome</keyword>
<reference evidence="1 2" key="1">
    <citation type="journal article" date="2015" name="BMC Genomics">
        <title>Insights from the genome of Ophiocordyceps polyrhachis-furcata to pathogenicity and host specificity in insect fungi.</title>
        <authorList>
            <person name="Wichadakul D."/>
            <person name="Kobmoo N."/>
            <person name="Ingsriswang S."/>
            <person name="Tangphatsornruang S."/>
            <person name="Chantasingh D."/>
            <person name="Luangsa-ard J.J."/>
            <person name="Eurwilaichitr L."/>
        </authorList>
    </citation>
    <scope>NUCLEOTIDE SEQUENCE [LARGE SCALE GENOMIC DNA]</scope>
    <source>
        <strain evidence="1 2">BCC 54312</strain>
    </source>
</reference>
<proteinExistence type="predicted"/>
<evidence type="ECO:0000313" key="2">
    <source>
        <dbReference type="Proteomes" id="UP000253664"/>
    </source>
</evidence>
<dbReference type="Proteomes" id="UP000253664">
    <property type="component" value="Unassembled WGS sequence"/>
</dbReference>
<gene>
    <name evidence="1" type="ORF">L249_0556</name>
</gene>
<comment type="caution">
    <text evidence="1">The sequence shown here is derived from an EMBL/GenBank/DDBJ whole genome shotgun (WGS) entry which is preliminary data.</text>
</comment>
<sequence length="70" mass="7517">MKVRLERAGGSIFATGAKVSVPAELTACLTASFDLGARHGCGSGTNRDKWSYRVMGPFMQQQPVSVRELS</sequence>
<organism evidence="1 2">
    <name type="scientific">Ophiocordyceps polyrhachis-furcata BCC 54312</name>
    <dbReference type="NCBI Taxonomy" id="1330021"/>
    <lineage>
        <taxon>Eukaryota</taxon>
        <taxon>Fungi</taxon>
        <taxon>Dikarya</taxon>
        <taxon>Ascomycota</taxon>
        <taxon>Pezizomycotina</taxon>
        <taxon>Sordariomycetes</taxon>
        <taxon>Hypocreomycetidae</taxon>
        <taxon>Hypocreales</taxon>
        <taxon>Ophiocordycipitaceae</taxon>
        <taxon>Ophiocordyceps</taxon>
    </lineage>
</organism>
<dbReference type="EMBL" id="LKCN02000007">
    <property type="protein sequence ID" value="RCI12661.1"/>
    <property type="molecule type" value="Genomic_DNA"/>
</dbReference>